<dbReference type="GO" id="GO:0006265">
    <property type="term" value="P:DNA topological change"/>
    <property type="evidence" value="ECO:0007669"/>
    <property type="project" value="InterPro"/>
</dbReference>
<keyword evidence="5" id="KW-0547">Nucleotide-binding</keyword>
<keyword evidence="4" id="KW-0963">Cytoplasm</keyword>
<dbReference type="InterPro" id="IPR005743">
    <property type="entry name" value="GyrA"/>
</dbReference>
<dbReference type="InterPro" id="IPR035516">
    <property type="entry name" value="Gyrase/topoIV_suA_C"/>
</dbReference>
<dbReference type="FunFam" id="3.30.1360.40:FF:000008">
    <property type="entry name" value="DNA topoisomerase (ATP-hydrolyzing)"/>
    <property type="match status" value="1"/>
</dbReference>
<dbReference type="InterPro" id="IPR006691">
    <property type="entry name" value="GyrA/parC_rep"/>
</dbReference>
<evidence type="ECO:0000256" key="1">
    <source>
        <dbReference type="ARBA" id="ARBA00000185"/>
    </source>
</evidence>
<evidence type="ECO:0000313" key="11">
    <source>
        <dbReference type="EMBL" id="CAB4930597.1"/>
    </source>
</evidence>
<dbReference type="HAMAP" id="MF_01897">
    <property type="entry name" value="GyrA"/>
    <property type="match status" value="1"/>
</dbReference>
<keyword evidence="9" id="KW-0413">Isomerase</keyword>
<dbReference type="AlphaFoldDB" id="A0A6J7IKI8"/>
<dbReference type="NCBIfam" id="NF004043">
    <property type="entry name" value="PRK05560.1"/>
    <property type="match status" value="1"/>
</dbReference>
<dbReference type="SUPFAM" id="SSF56719">
    <property type="entry name" value="Type II DNA topoisomerase"/>
    <property type="match status" value="1"/>
</dbReference>
<proteinExistence type="inferred from homology"/>
<evidence type="ECO:0000256" key="3">
    <source>
        <dbReference type="ARBA" id="ARBA00012895"/>
    </source>
</evidence>
<feature type="domain" description="Topo IIA-type catalytic" evidence="10">
    <location>
        <begin position="36"/>
        <end position="505"/>
    </location>
</feature>
<evidence type="ECO:0000256" key="6">
    <source>
        <dbReference type="ARBA" id="ARBA00022840"/>
    </source>
</evidence>
<reference evidence="11" key="1">
    <citation type="submission" date="2020-05" db="EMBL/GenBank/DDBJ databases">
        <authorList>
            <person name="Chiriac C."/>
            <person name="Salcher M."/>
            <person name="Ghai R."/>
            <person name="Kavagutti S V."/>
        </authorList>
    </citation>
    <scope>NUCLEOTIDE SEQUENCE</scope>
</reference>
<dbReference type="FunFam" id="2.120.10.90:FF:000005">
    <property type="entry name" value="DNA topoisomerase 4 subunit A"/>
    <property type="match status" value="1"/>
</dbReference>
<dbReference type="InterPro" id="IPR013757">
    <property type="entry name" value="Topo_IIA_A_a_sf"/>
</dbReference>
<evidence type="ECO:0000256" key="2">
    <source>
        <dbReference type="ARBA" id="ARBA00008263"/>
    </source>
</evidence>
<sequence length="828" mass="91887">MTETPSRDRIEPVDLQEEMQRSYIDYAMSVIVGRALPEVRDGLKPVHRRVLFAMYDQNFRPDRGYVKCARPVAEVMGNYHPHGDTAIYDALVRLAQPWSMRYPLIDGQGNFGSPGNDPAAAMRYTECRLTPLAMEMLAGINEETVDYQGNYDGRTEEPVVLPARVPNLLINGSAGIAVGMATNMPPHNLREVAEAVYWMLDHPEAPAEEALTACMERVKGPDFPTHGLIVGRDGIEDAYRTGRGSVRMRAVVAVEEDSRGRVQLVVTELPYQVNPDNLAENIAEQVKDGRLQGISEIADESSDRVGRRLVITLRRDAVAKVVLNNLYKHTQLQTSFGCNMLSIVDGVPRTLRLDELVRYWVIHQIEVIQRRTRYRLRKAEERAHILRGYGKALDQLDEVIALIRASASADAARTGLMELLEVDDIQALAILDLQLRRLAALERQRIIDELAEIEATIADLQAILADPERQRRIVRDELKEIVDRFGDDRRTQFVAHDGDVSMEDLIAEEQVVVTITRTGYAKRTKADLYRSQRRGGKGVMGATLKQDDLIQQFFVGSTHDWILFFTNKGRVYRAKAYELPEAARTARGAHVANILAFQPDEKIAQVIQIKDYAVAPYLVLATANGQVKKTRLTDFDSPRSGGVIAINLRDGDELVGAALIDPEQNLLLVTRKAMSICFKADDAQLRPMGRATEGVRGISLTDDDRLLSMIVVTEGVDVLVATEGGYAKRTGIENYPEQNRGGKGVLTADPKSRKGVLVGALSVVLGDELYAITSTGGVIRTPVNGVRHNKDRATMGVKLMNLPEDVSIVAIARTTDDEEVEVADPTSL</sequence>
<dbReference type="EMBL" id="CAFBMQ010000363">
    <property type="protein sequence ID" value="CAB4930597.1"/>
    <property type="molecule type" value="Genomic_DNA"/>
</dbReference>
<dbReference type="GO" id="GO:0005694">
    <property type="term" value="C:chromosome"/>
    <property type="evidence" value="ECO:0007669"/>
    <property type="project" value="InterPro"/>
</dbReference>
<name>A0A6J7IKI8_9ZZZZ</name>
<accession>A0A6J7IKI8</accession>
<comment type="catalytic activity">
    <reaction evidence="1">
        <text>ATP-dependent breakage, passage and rejoining of double-stranded DNA.</text>
        <dbReference type="EC" id="5.6.2.2"/>
    </reaction>
</comment>
<dbReference type="InterPro" id="IPR002205">
    <property type="entry name" value="Topo_IIA_dom_A"/>
</dbReference>
<keyword evidence="6" id="KW-0067">ATP-binding</keyword>
<keyword evidence="8" id="KW-0238">DNA-binding</keyword>
<evidence type="ECO:0000256" key="4">
    <source>
        <dbReference type="ARBA" id="ARBA00022490"/>
    </source>
</evidence>
<dbReference type="FunFam" id="1.10.268.10:FF:000001">
    <property type="entry name" value="DNA gyrase subunit A"/>
    <property type="match status" value="1"/>
</dbReference>
<dbReference type="Gene3D" id="3.30.1360.40">
    <property type="match status" value="1"/>
</dbReference>
<evidence type="ECO:0000256" key="9">
    <source>
        <dbReference type="ARBA" id="ARBA00023235"/>
    </source>
</evidence>
<evidence type="ECO:0000256" key="8">
    <source>
        <dbReference type="ARBA" id="ARBA00023125"/>
    </source>
</evidence>
<dbReference type="PANTHER" id="PTHR43493">
    <property type="entry name" value="DNA GYRASE/TOPOISOMERASE SUBUNIT A"/>
    <property type="match status" value="1"/>
</dbReference>
<dbReference type="CDD" id="cd00187">
    <property type="entry name" value="TOP4c"/>
    <property type="match status" value="1"/>
</dbReference>
<dbReference type="GO" id="GO:0034335">
    <property type="term" value="F:DNA negative supercoiling activity"/>
    <property type="evidence" value="ECO:0007669"/>
    <property type="project" value="UniProtKB-ARBA"/>
</dbReference>
<dbReference type="PROSITE" id="PS52040">
    <property type="entry name" value="TOPO_IIA"/>
    <property type="match status" value="1"/>
</dbReference>
<evidence type="ECO:0000256" key="7">
    <source>
        <dbReference type="ARBA" id="ARBA00023029"/>
    </source>
</evidence>
<dbReference type="Gene3D" id="3.90.199.10">
    <property type="entry name" value="Topoisomerase II, domain 5"/>
    <property type="match status" value="1"/>
</dbReference>
<dbReference type="GO" id="GO:0005737">
    <property type="term" value="C:cytoplasm"/>
    <property type="evidence" value="ECO:0007669"/>
    <property type="project" value="TreeGrafter"/>
</dbReference>
<dbReference type="GO" id="GO:0003677">
    <property type="term" value="F:DNA binding"/>
    <property type="evidence" value="ECO:0007669"/>
    <property type="project" value="UniProtKB-KW"/>
</dbReference>
<dbReference type="Pfam" id="PF00521">
    <property type="entry name" value="DNA_topoisoIV"/>
    <property type="match status" value="1"/>
</dbReference>
<dbReference type="EC" id="5.6.2.2" evidence="3"/>
<dbReference type="Pfam" id="PF03989">
    <property type="entry name" value="DNA_gyraseA_C"/>
    <property type="match status" value="6"/>
</dbReference>
<dbReference type="InterPro" id="IPR013758">
    <property type="entry name" value="Topo_IIA_A/C_ab"/>
</dbReference>
<evidence type="ECO:0000259" key="10">
    <source>
        <dbReference type="PROSITE" id="PS52040"/>
    </source>
</evidence>
<dbReference type="Gene3D" id="2.120.10.90">
    <property type="entry name" value="DNA gyrase/topoisomerase IV, subunit A, C-terminal"/>
    <property type="match status" value="1"/>
</dbReference>
<dbReference type="NCBIfam" id="NF004044">
    <property type="entry name" value="PRK05561.1"/>
    <property type="match status" value="1"/>
</dbReference>
<dbReference type="FunFam" id="3.90.199.10:FF:000001">
    <property type="entry name" value="DNA gyrase subunit A"/>
    <property type="match status" value="1"/>
</dbReference>
<dbReference type="GO" id="GO:0009330">
    <property type="term" value="C:DNA topoisomerase type II (double strand cut, ATP-hydrolyzing) complex"/>
    <property type="evidence" value="ECO:0007669"/>
    <property type="project" value="TreeGrafter"/>
</dbReference>
<keyword evidence="7" id="KW-0799">Topoisomerase</keyword>
<organism evidence="11">
    <name type="scientific">freshwater metagenome</name>
    <dbReference type="NCBI Taxonomy" id="449393"/>
    <lineage>
        <taxon>unclassified sequences</taxon>
        <taxon>metagenomes</taxon>
        <taxon>ecological metagenomes</taxon>
    </lineage>
</organism>
<dbReference type="SMART" id="SM00434">
    <property type="entry name" value="TOP4c"/>
    <property type="match status" value="1"/>
</dbReference>
<comment type="similarity">
    <text evidence="2">Belongs to the type II topoisomerase GyrA/ParC subunit family.</text>
</comment>
<dbReference type="PANTHER" id="PTHR43493:SF5">
    <property type="entry name" value="DNA GYRASE SUBUNIT A, CHLOROPLASTIC_MITOCHONDRIAL"/>
    <property type="match status" value="1"/>
</dbReference>
<dbReference type="NCBIfam" id="TIGR01063">
    <property type="entry name" value="gyrA"/>
    <property type="match status" value="1"/>
</dbReference>
<dbReference type="SUPFAM" id="SSF101904">
    <property type="entry name" value="GyrA/ParC C-terminal domain-like"/>
    <property type="match status" value="1"/>
</dbReference>
<gene>
    <name evidence="11" type="ORF">UFOPK3609_01911</name>
</gene>
<dbReference type="Gene3D" id="1.10.268.10">
    <property type="entry name" value="Topoisomerase, domain 3"/>
    <property type="match status" value="1"/>
</dbReference>
<dbReference type="GO" id="GO:0005524">
    <property type="term" value="F:ATP binding"/>
    <property type="evidence" value="ECO:0007669"/>
    <property type="project" value="UniProtKB-KW"/>
</dbReference>
<dbReference type="InterPro" id="IPR013760">
    <property type="entry name" value="Topo_IIA-like_dom_sf"/>
</dbReference>
<dbReference type="InterPro" id="IPR050220">
    <property type="entry name" value="Type_II_DNA_Topoisomerases"/>
</dbReference>
<protein>
    <recommendedName>
        <fullName evidence="3">DNA topoisomerase (ATP-hydrolyzing)</fullName>
        <ecNumber evidence="3">5.6.2.2</ecNumber>
    </recommendedName>
</protein>
<evidence type="ECO:0000256" key="5">
    <source>
        <dbReference type="ARBA" id="ARBA00022741"/>
    </source>
</evidence>